<dbReference type="GO" id="GO:0000160">
    <property type="term" value="P:phosphorelay signal transduction system"/>
    <property type="evidence" value="ECO:0007669"/>
    <property type="project" value="UniProtKB-KW"/>
</dbReference>
<dbReference type="KEGG" id="mmob:F6R98_20475"/>
<feature type="domain" description="PAS" evidence="14">
    <location>
        <begin position="477"/>
        <end position="525"/>
    </location>
</feature>
<dbReference type="SMART" id="SM00267">
    <property type="entry name" value="GGDEF"/>
    <property type="match status" value="1"/>
</dbReference>
<feature type="domain" description="EAL" evidence="16">
    <location>
        <begin position="783"/>
        <end position="1037"/>
    </location>
</feature>
<dbReference type="InterPro" id="IPR035919">
    <property type="entry name" value="EAL_sf"/>
</dbReference>
<dbReference type="PROSITE" id="PS50113">
    <property type="entry name" value="PAC"/>
    <property type="match status" value="3"/>
</dbReference>
<evidence type="ECO:0000259" key="16">
    <source>
        <dbReference type="PROSITE" id="PS50883"/>
    </source>
</evidence>
<dbReference type="InterPro" id="IPR043128">
    <property type="entry name" value="Rev_trsase/Diguanyl_cyclase"/>
</dbReference>
<keyword evidence="12 13" id="KW-0472">Membrane</keyword>
<keyword evidence="10 13" id="KW-1133">Transmembrane helix</keyword>
<comment type="subcellular location">
    <subcellularLocation>
        <location evidence="1">Membrane</location>
        <topology evidence="1">Multi-pass membrane protein</topology>
    </subcellularLocation>
</comment>
<dbReference type="SMART" id="SM00091">
    <property type="entry name" value="PAS"/>
    <property type="match status" value="4"/>
</dbReference>
<dbReference type="InterPro" id="IPR000700">
    <property type="entry name" value="PAS-assoc_C"/>
</dbReference>
<dbReference type="AlphaFoldDB" id="A0A5Q0BLR0"/>
<dbReference type="SUPFAM" id="SSF141868">
    <property type="entry name" value="EAL domain-like"/>
    <property type="match status" value="1"/>
</dbReference>
<organism evidence="18 19">
    <name type="scientific">Candidatus Methylospira mobilis</name>
    <dbReference type="NCBI Taxonomy" id="1808979"/>
    <lineage>
        <taxon>Bacteria</taxon>
        <taxon>Pseudomonadati</taxon>
        <taxon>Pseudomonadota</taxon>
        <taxon>Gammaproteobacteria</taxon>
        <taxon>Methylococcales</taxon>
        <taxon>Methylococcaceae</taxon>
        <taxon>Candidatus Methylospira</taxon>
    </lineage>
</organism>
<evidence type="ECO:0000256" key="7">
    <source>
        <dbReference type="ARBA" id="ARBA00022741"/>
    </source>
</evidence>
<dbReference type="NCBIfam" id="TIGR00254">
    <property type="entry name" value="GGDEF"/>
    <property type="match status" value="1"/>
</dbReference>
<keyword evidence="3" id="KW-0597">Phosphoprotein</keyword>
<keyword evidence="4" id="KW-0973">c-di-GMP</keyword>
<dbReference type="InterPro" id="IPR001610">
    <property type="entry name" value="PAC"/>
</dbReference>
<dbReference type="PANTHER" id="PTHR44757:SF2">
    <property type="entry name" value="BIOFILM ARCHITECTURE MAINTENANCE PROTEIN MBAA"/>
    <property type="match status" value="1"/>
</dbReference>
<feature type="domain" description="PAS" evidence="14">
    <location>
        <begin position="233"/>
        <end position="303"/>
    </location>
</feature>
<gene>
    <name evidence="18" type="ORF">F6R98_20475</name>
</gene>
<proteinExistence type="predicted"/>
<dbReference type="InterPro" id="IPR035965">
    <property type="entry name" value="PAS-like_dom_sf"/>
</dbReference>
<evidence type="ECO:0000256" key="1">
    <source>
        <dbReference type="ARBA" id="ARBA00004141"/>
    </source>
</evidence>
<dbReference type="CDD" id="cd00130">
    <property type="entry name" value="PAS"/>
    <property type="match status" value="3"/>
</dbReference>
<dbReference type="GO" id="GO:0005524">
    <property type="term" value="F:ATP binding"/>
    <property type="evidence" value="ECO:0007669"/>
    <property type="project" value="UniProtKB-KW"/>
</dbReference>
<dbReference type="Pfam" id="PF08448">
    <property type="entry name" value="PAS_4"/>
    <property type="match status" value="1"/>
</dbReference>
<keyword evidence="8" id="KW-0418">Kinase</keyword>
<dbReference type="Pfam" id="PF13426">
    <property type="entry name" value="PAS_9"/>
    <property type="match status" value="1"/>
</dbReference>
<dbReference type="CDD" id="cd01948">
    <property type="entry name" value="EAL"/>
    <property type="match status" value="1"/>
</dbReference>
<dbReference type="FunCoup" id="A0A5Q0BLR0">
    <property type="interactions" value="277"/>
</dbReference>
<dbReference type="OrthoDB" id="9804951at2"/>
<feature type="domain" description="GGDEF" evidence="17">
    <location>
        <begin position="636"/>
        <end position="774"/>
    </location>
</feature>
<evidence type="ECO:0000256" key="10">
    <source>
        <dbReference type="ARBA" id="ARBA00022989"/>
    </source>
</evidence>
<dbReference type="Proteomes" id="UP000325755">
    <property type="component" value="Chromosome"/>
</dbReference>
<evidence type="ECO:0000256" key="9">
    <source>
        <dbReference type="ARBA" id="ARBA00022840"/>
    </source>
</evidence>
<dbReference type="InterPro" id="IPR013655">
    <property type="entry name" value="PAS_fold_3"/>
</dbReference>
<evidence type="ECO:0000256" key="2">
    <source>
        <dbReference type="ARBA" id="ARBA00012282"/>
    </source>
</evidence>
<dbReference type="CDD" id="cd01949">
    <property type="entry name" value="GGDEF"/>
    <property type="match status" value="1"/>
</dbReference>
<evidence type="ECO:0000256" key="6">
    <source>
        <dbReference type="ARBA" id="ARBA00022692"/>
    </source>
</evidence>
<evidence type="ECO:0000256" key="3">
    <source>
        <dbReference type="ARBA" id="ARBA00022553"/>
    </source>
</evidence>
<dbReference type="InterPro" id="IPR000014">
    <property type="entry name" value="PAS"/>
</dbReference>
<dbReference type="InterPro" id="IPR038318">
    <property type="entry name" value="KdpD_sf"/>
</dbReference>
<dbReference type="Pfam" id="PF00990">
    <property type="entry name" value="GGDEF"/>
    <property type="match status" value="1"/>
</dbReference>
<keyword evidence="11" id="KW-0902">Two-component regulatory system</keyword>
<dbReference type="InterPro" id="IPR052155">
    <property type="entry name" value="Biofilm_reg_signaling"/>
</dbReference>
<keyword evidence="5" id="KW-0808">Transferase</keyword>
<dbReference type="Gene3D" id="1.20.120.620">
    <property type="entry name" value="Backbone structure of the membrane domain of e. Coli histidine kinase receptor kdpd"/>
    <property type="match status" value="1"/>
</dbReference>
<feature type="domain" description="PAC" evidence="15">
    <location>
        <begin position="306"/>
        <end position="358"/>
    </location>
</feature>
<dbReference type="EMBL" id="CP044205">
    <property type="protein sequence ID" value="QFY44710.1"/>
    <property type="molecule type" value="Genomic_DNA"/>
</dbReference>
<dbReference type="NCBIfam" id="TIGR00229">
    <property type="entry name" value="sensory_box"/>
    <property type="match status" value="3"/>
</dbReference>
<dbReference type="Gene3D" id="3.30.450.20">
    <property type="entry name" value="PAS domain"/>
    <property type="match status" value="4"/>
</dbReference>
<dbReference type="PROSITE" id="PS50883">
    <property type="entry name" value="EAL"/>
    <property type="match status" value="1"/>
</dbReference>
<keyword evidence="9" id="KW-0067">ATP-binding</keyword>
<feature type="transmembrane region" description="Helical" evidence="13">
    <location>
        <begin position="36"/>
        <end position="69"/>
    </location>
</feature>
<dbReference type="RefSeq" id="WP_153250675.1">
    <property type="nucleotide sequence ID" value="NZ_CP044205.1"/>
</dbReference>
<protein>
    <recommendedName>
        <fullName evidence="2">cyclic-guanylate-specific phosphodiesterase</fullName>
        <ecNumber evidence="2">3.1.4.52</ecNumber>
    </recommendedName>
</protein>
<dbReference type="Gene3D" id="3.30.70.270">
    <property type="match status" value="1"/>
</dbReference>
<evidence type="ECO:0000256" key="4">
    <source>
        <dbReference type="ARBA" id="ARBA00022636"/>
    </source>
</evidence>
<evidence type="ECO:0000313" key="19">
    <source>
        <dbReference type="Proteomes" id="UP000325755"/>
    </source>
</evidence>
<evidence type="ECO:0000256" key="8">
    <source>
        <dbReference type="ARBA" id="ARBA00022777"/>
    </source>
</evidence>
<dbReference type="Pfam" id="PF08447">
    <property type="entry name" value="PAS_3"/>
    <property type="match status" value="1"/>
</dbReference>
<dbReference type="InterPro" id="IPR000160">
    <property type="entry name" value="GGDEF_dom"/>
</dbReference>
<dbReference type="PANTHER" id="PTHR44757">
    <property type="entry name" value="DIGUANYLATE CYCLASE DGCP"/>
    <property type="match status" value="1"/>
</dbReference>
<dbReference type="Pfam" id="PF13493">
    <property type="entry name" value="DUF4118"/>
    <property type="match status" value="1"/>
</dbReference>
<evidence type="ECO:0000259" key="17">
    <source>
        <dbReference type="PROSITE" id="PS50887"/>
    </source>
</evidence>
<keyword evidence="6 13" id="KW-0812">Transmembrane</keyword>
<dbReference type="SMART" id="SM00052">
    <property type="entry name" value="EAL"/>
    <property type="match status" value="1"/>
</dbReference>
<feature type="domain" description="PAC" evidence="15">
    <location>
        <begin position="552"/>
        <end position="604"/>
    </location>
</feature>
<dbReference type="Pfam" id="PF00563">
    <property type="entry name" value="EAL"/>
    <property type="match status" value="1"/>
</dbReference>
<dbReference type="EC" id="3.1.4.52" evidence="2"/>
<dbReference type="Gene3D" id="3.20.20.450">
    <property type="entry name" value="EAL domain"/>
    <property type="match status" value="1"/>
</dbReference>
<name>A0A5Q0BLR0_9GAMM</name>
<dbReference type="FunFam" id="3.30.450.20:FF:000099">
    <property type="entry name" value="Sensory box sensor histidine kinase"/>
    <property type="match status" value="1"/>
</dbReference>
<accession>A0A5Q0BLR0</accession>
<evidence type="ECO:0000256" key="11">
    <source>
        <dbReference type="ARBA" id="ARBA00023012"/>
    </source>
</evidence>
<dbReference type="SMART" id="SM00086">
    <property type="entry name" value="PAC"/>
    <property type="match status" value="3"/>
</dbReference>
<dbReference type="PROSITE" id="PS50112">
    <property type="entry name" value="PAS"/>
    <property type="match status" value="2"/>
</dbReference>
<dbReference type="InParanoid" id="A0A5Q0BLR0"/>
<keyword evidence="19" id="KW-1185">Reference proteome</keyword>
<dbReference type="InterPro" id="IPR029787">
    <property type="entry name" value="Nucleotide_cyclase"/>
</dbReference>
<dbReference type="GO" id="GO:0016020">
    <property type="term" value="C:membrane"/>
    <property type="evidence" value="ECO:0007669"/>
    <property type="project" value="UniProtKB-SubCell"/>
</dbReference>
<sequence length="1045" mass="118282">MNKKLTPFVLAILLPLLALAAQSLLWTHIQPLVLFLFYPAVFFAAELAGLYAGLAATALSVLLVNFFFTPSLVALPTGNRSSQYTIAGFIAMGILFSLCKGINNRKTTAQFQILFGNMLNGYAHCRMIYISGFATDFEYLNVNPAFERLTGLRNVIGKKVSTLIPGIRRDNPELIEIYGRVARTGEAAQFETYLAALDIWFSVSVYRPRPDEFVAVFENITARKKAEQAVVHSEKEFRLLAEAMPQIVWITRPDGWVIYINHQWVDYTGLSLDESYGHNWTKPFHPDDRQHAWDAWQHAVNNIASYNNECRLRGADGIFRWWLIRGVPVFDENRQICKWFGTCTDIDEYKKFEAALLKSRQNMQTFIKQAPLSIAMFDQHMNYLAVSDRWLMEFGQDHETLIGHNYYELHPESASKWRVIHQQGLTGATLKSDDDFWIREDGSKYWLRWSVSPWTDEHGNTGGIIISTENITEHKLAEQQLRIAATAFESMEGMIITDADANIIRVNQAFSGITGYTSDEVIGKNPRILQSGRQDAGFYNMIWDSVSNTGSWQGEIWNRRKNGEIYPEHLSITAVKDADGAITNYVGTIFDITRSKTAEEQITRLGFYDFLTGLPNRRLLLDRLSLAFAYSARYETIGALLFIDLDNFKLLNDSLGHDLGDLLLQQIAAQLAACVRDGDTVARHGGDEFVLILNDLGKQALEAEQLAKAIAEKILVRINRRYQLDKHEYNNSCSIGVAFFGDSEFSADELLKQADIAMYQAKKAGRNAIRYFSPEMQASIMARATLKAELHHALERRQFQLYYQIQVDSSNRPVGAEVLIRWIHPGRGLVPPAQFIPLAEQSGLILPIGQWVVETTCAQLKSWQQSALAHDLVLSLNVSARQYHQAEFAAQVRDAILRHDINPALLKLELTESMLIDDIDSTIDTMKSLSEIGIQFSLDDFGTGYSSLQYLKRLPIFQLKIDQSFVRDIVTDNSDKEIVRAIIAMAQSLNINVIAEGVETVEQRQFLLDNGCTNFQGYLFGKPVPIDQFEALLLKPDYRDSSPIS</sequence>
<dbReference type="FunFam" id="3.20.20.450:FF:000001">
    <property type="entry name" value="Cyclic di-GMP phosphodiesterase yahA"/>
    <property type="match status" value="1"/>
</dbReference>
<reference evidence="18 19" key="1">
    <citation type="submission" date="2019-09" db="EMBL/GenBank/DDBJ databases">
        <title>Ecophysiology of the spiral-shaped methanotroph Methylospira mobilis as revealed by the complete genome sequence.</title>
        <authorList>
            <person name="Oshkin I.Y."/>
            <person name="Dedysh S.N."/>
            <person name="Miroshnikov K."/>
            <person name="Danilova O.V."/>
            <person name="Hakobyan A."/>
            <person name="Liesack W."/>
        </authorList>
    </citation>
    <scope>NUCLEOTIDE SEQUENCE [LARGE SCALE GENOMIC DNA]</scope>
    <source>
        <strain evidence="18 19">Shm1</strain>
    </source>
</reference>
<dbReference type="PROSITE" id="PS50887">
    <property type="entry name" value="GGDEF"/>
    <property type="match status" value="1"/>
</dbReference>
<evidence type="ECO:0000313" key="18">
    <source>
        <dbReference type="EMBL" id="QFY44710.1"/>
    </source>
</evidence>
<dbReference type="InterPro" id="IPR001633">
    <property type="entry name" value="EAL_dom"/>
</dbReference>
<dbReference type="InterPro" id="IPR013656">
    <property type="entry name" value="PAS_4"/>
</dbReference>
<evidence type="ECO:0000259" key="15">
    <source>
        <dbReference type="PROSITE" id="PS50113"/>
    </source>
</evidence>
<evidence type="ECO:0000259" key="14">
    <source>
        <dbReference type="PROSITE" id="PS50112"/>
    </source>
</evidence>
<evidence type="ECO:0000256" key="12">
    <source>
        <dbReference type="ARBA" id="ARBA00023136"/>
    </source>
</evidence>
<dbReference type="Pfam" id="PF13188">
    <property type="entry name" value="PAS_8"/>
    <property type="match status" value="1"/>
</dbReference>
<dbReference type="GO" id="GO:0071111">
    <property type="term" value="F:cyclic-guanylate-specific phosphodiesterase activity"/>
    <property type="evidence" value="ECO:0007669"/>
    <property type="project" value="UniProtKB-EC"/>
</dbReference>
<evidence type="ECO:0000256" key="13">
    <source>
        <dbReference type="SAM" id="Phobius"/>
    </source>
</evidence>
<evidence type="ECO:0000256" key="5">
    <source>
        <dbReference type="ARBA" id="ARBA00022679"/>
    </source>
</evidence>
<dbReference type="SUPFAM" id="SSF55785">
    <property type="entry name" value="PYP-like sensor domain (PAS domain)"/>
    <property type="match status" value="4"/>
</dbReference>
<dbReference type="GO" id="GO:0016301">
    <property type="term" value="F:kinase activity"/>
    <property type="evidence" value="ECO:0007669"/>
    <property type="project" value="UniProtKB-KW"/>
</dbReference>
<keyword evidence="7" id="KW-0547">Nucleotide-binding</keyword>
<feature type="transmembrane region" description="Helical" evidence="13">
    <location>
        <begin position="81"/>
        <end position="98"/>
    </location>
</feature>
<dbReference type="SUPFAM" id="SSF55073">
    <property type="entry name" value="Nucleotide cyclase"/>
    <property type="match status" value="1"/>
</dbReference>
<feature type="domain" description="PAC" evidence="15">
    <location>
        <begin position="431"/>
        <end position="483"/>
    </location>
</feature>
<dbReference type="InterPro" id="IPR025201">
    <property type="entry name" value="KdpD_TM"/>
</dbReference>